<name>A0A7S9D9T3_9BRAD</name>
<reference evidence="1 2" key="1">
    <citation type="submission" date="2020-09" db="EMBL/GenBank/DDBJ databases">
        <title>Complete genomes of bradyrhizobia occurring on native shrubby legumes in Australia.</title>
        <authorList>
            <person name="Lafay B."/>
        </authorList>
    </citation>
    <scope>NUCLEOTIDE SEQUENCE [LARGE SCALE GENOMIC DNA]</scope>
    <source>
        <strain evidence="1 2">BDV5040</strain>
    </source>
</reference>
<dbReference type="Pfam" id="PF13531">
    <property type="entry name" value="SBP_bac_11"/>
    <property type="match status" value="1"/>
</dbReference>
<dbReference type="GO" id="GO:0030973">
    <property type="term" value="F:molybdate ion binding"/>
    <property type="evidence" value="ECO:0007669"/>
    <property type="project" value="TreeGrafter"/>
</dbReference>
<dbReference type="RefSeq" id="WP_195803341.1">
    <property type="nucleotide sequence ID" value="NZ_CP061379.1"/>
</dbReference>
<organism evidence="1 2">
    <name type="scientific">Bradyrhizobium commune</name>
    <dbReference type="NCBI Taxonomy" id="83627"/>
    <lineage>
        <taxon>Bacteria</taxon>
        <taxon>Pseudomonadati</taxon>
        <taxon>Pseudomonadota</taxon>
        <taxon>Alphaproteobacteria</taxon>
        <taxon>Hyphomicrobiales</taxon>
        <taxon>Nitrobacteraceae</taxon>
        <taxon>Bradyrhizobium</taxon>
    </lineage>
</organism>
<dbReference type="Proteomes" id="UP000594621">
    <property type="component" value="Chromosome"/>
</dbReference>
<dbReference type="InterPro" id="IPR050682">
    <property type="entry name" value="ModA/WtpA"/>
</dbReference>
<keyword evidence="2" id="KW-1185">Reference proteome</keyword>
<sequence length="233" mass="24015">MADTVNILSGGAAQGLVRGLAAAFKAKTGFAVDGEFGAVGIMADRLRAGTPADLVILTQALLTKLADEKLVVPAAIANIGRVETALAVRSRDAKVTVKTEADLRDVLRAADAIFVPDTKASTAGQHVAKVLDQLGIAYEVASRLKIFPNGATAMRELAMSTAQRPIGCTQATEIIAIDGIVLSGSLPPGCELVTMYTAGVTARAAHPNEAAALIALLTGADQRELRQRVGFAG</sequence>
<evidence type="ECO:0000313" key="1">
    <source>
        <dbReference type="EMBL" id="QPF93834.1"/>
    </source>
</evidence>
<accession>A0A7S9D9T3</accession>
<proteinExistence type="predicted"/>
<protein>
    <submittedName>
        <fullName evidence="1">Substrate-binding domain-containing protein</fullName>
    </submittedName>
</protein>
<dbReference type="EMBL" id="CP061379">
    <property type="protein sequence ID" value="QPF93834.1"/>
    <property type="molecule type" value="Genomic_DNA"/>
</dbReference>
<gene>
    <name evidence="1" type="ORF">IC761_11440</name>
</gene>
<dbReference type="Gene3D" id="3.40.190.10">
    <property type="entry name" value="Periplasmic binding protein-like II"/>
    <property type="match status" value="2"/>
</dbReference>
<dbReference type="AlphaFoldDB" id="A0A7S9D9T3"/>
<dbReference type="PANTHER" id="PTHR30632:SF11">
    <property type="entry name" value="BLR4797 PROTEIN"/>
    <property type="match status" value="1"/>
</dbReference>
<dbReference type="PANTHER" id="PTHR30632">
    <property type="entry name" value="MOLYBDATE-BINDING PERIPLASMIC PROTEIN"/>
    <property type="match status" value="1"/>
</dbReference>
<evidence type="ECO:0000313" key="2">
    <source>
        <dbReference type="Proteomes" id="UP000594621"/>
    </source>
</evidence>
<dbReference type="KEGG" id="bcou:IC761_11440"/>
<dbReference type="GO" id="GO:0015689">
    <property type="term" value="P:molybdate ion transport"/>
    <property type="evidence" value="ECO:0007669"/>
    <property type="project" value="TreeGrafter"/>
</dbReference>
<dbReference type="SUPFAM" id="SSF53850">
    <property type="entry name" value="Periplasmic binding protein-like II"/>
    <property type="match status" value="1"/>
</dbReference>